<feature type="domain" description="Schlafen AlbA-2" evidence="1">
    <location>
        <begin position="49"/>
        <end position="169"/>
    </location>
</feature>
<keyword evidence="3" id="KW-1185">Reference proteome</keyword>
<evidence type="ECO:0000313" key="2">
    <source>
        <dbReference type="EMBL" id="GIJ29804.1"/>
    </source>
</evidence>
<accession>A0ABQ4JK09</accession>
<dbReference type="PANTHER" id="PTHR30595:SF6">
    <property type="entry name" value="SCHLAFEN ALBA-2 DOMAIN-CONTAINING PROTEIN"/>
    <property type="match status" value="1"/>
</dbReference>
<sequence>MTVDAPRYRAYVSIRWSSIHQQLGEPPCDLSYEIIQAARDQGVVETDGLDWKRTLPGKEPGDLDKFATDVAAMANTGGGIIVYGVAEEHGTSRAREIVGVDASDAAQRRLRQIANNRIDPIVPGVEMVSLTGDGKSVLVLSVPRSPDAPHMIGQRECFRVPYRDGSKNEWMRERNIEHAYRQRFDRQHDQTERLVAMTKDIADHLEGSSKAWLIGVARPSTPLTPLVKPLARGQVRELLEAVLRYANQLVPQDRFGRELLLQSLGDAALNPRTGLRRWIISPLADYGPEPRAAYLLVELHRDGSLAFAVDSGGWAPGQPETPCQIYAPFVENFAIDLVALASVYGRQMGGQAPMGFRIDLWKADPATPVTPVNNLRGGGMISSHLERPAGARDVRRFHPFYGEVPIEGDNSDLLDTARTIASDILHQFGISRHTVLPLA</sequence>
<name>A0ABQ4JK09_9ACTN</name>
<organism evidence="2 3">
    <name type="scientific">Micromonospora qiuiae</name>
    <dbReference type="NCBI Taxonomy" id="502268"/>
    <lineage>
        <taxon>Bacteria</taxon>
        <taxon>Bacillati</taxon>
        <taxon>Actinomycetota</taxon>
        <taxon>Actinomycetes</taxon>
        <taxon>Micromonosporales</taxon>
        <taxon>Micromonosporaceae</taxon>
        <taxon>Micromonospora</taxon>
    </lineage>
</organism>
<protein>
    <recommendedName>
        <fullName evidence="1">Schlafen AlbA-2 domain-containing protein</fullName>
    </recommendedName>
</protein>
<gene>
    <name evidence="2" type="ORF">Vqi01_49660</name>
</gene>
<dbReference type="EMBL" id="BOPC01000084">
    <property type="protein sequence ID" value="GIJ29804.1"/>
    <property type="molecule type" value="Genomic_DNA"/>
</dbReference>
<evidence type="ECO:0000313" key="3">
    <source>
        <dbReference type="Proteomes" id="UP000653076"/>
    </source>
</evidence>
<dbReference type="Proteomes" id="UP000653076">
    <property type="component" value="Unassembled WGS sequence"/>
</dbReference>
<reference evidence="2 3" key="1">
    <citation type="submission" date="2021-01" db="EMBL/GenBank/DDBJ databases">
        <title>Whole genome shotgun sequence of Verrucosispora qiuiae NBRC 106684.</title>
        <authorList>
            <person name="Komaki H."/>
            <person name="Tamura T."/>
        </authorList>
    </citation>
    <scope>NUCLEOTIDE SEQUENCE [LARGE SCALE GENOMIC DNA]</scope>
    <source>
        <strain evidence="2 3">NBRC 106684</strain>
    </source>
</reference>
<proteinExistence type="predicted"/>
<dbReference type="Gene3D" id="3.30.950.30">
    <property type="entry name" value="Schlafen, AAA domain"/>
    <property type="match status" value="1"/>
</dbReference>
<dbReference type="PANTHER" id="PTHR30595">
    <property type="entry name" value="GLPR-RELATED TRANSCRIPTIONAL REPRESSOR"/>
    <property type="match status" value="1"/>
</dbReference>
<comment type="caution">
    <text evidence="2">The sequence shown here is derived from an EMBL/GenBank/DDBJ whole genome shotgun (WGS) entry which is preliminary data.</text>
</comment>
<dbReference type="Pfam" id="PF04326">
    <property type="entry name" value="SLFN_AlbA_2"/>
    <property type="match status" value="1"/>
</dbReference>
<dbReference type="InterPro" id="IPR038461">
    <property type="entry name" value="Schlafen_AlbA_2_dom_sf"/>
</dbReference>
<dbReference type="InterPro" id="IPR007421">
    <property type="entry name" value="Schlafen_AlbA_2_dom"/>
</dbReference>
<evidence type="ECO:0000259" key="1">
    <source>
        <dbReference type="Pfam" id="PF04326"/>
    </source>
</evidence>